<dbReference type="Proteomes" id="UP000244093">
    <property type="component" value="Unassembled WGS sequence"/>
</dbReference>
<dbReference type="AlphaFoldDB" id="A0A2R7Y8S4"/>
<keyword evidence="1" id="KW-1133">Transmembrane helix</keyword>
<dbReference type="EMBL" id="NBVN01000001">
    <property type="protein sequence ID" value="PUA33923.1"/>
    <property type="molecule type" value="Genomic_DNA"/>
</dbReference>
<keyword evidence="1" id="KW-0472">Membrane</keyword>
<proteinExistence type="predicted"/>
<reference evidence="2 3" key="1">
    <citation type="journal article" date="2018" name="Syst. Appl. Microbiol.">
        <title>A new symbiotic nanoarchaeote (Candidatus Nanoclepta minutus) and its host (Zestosphaera tikiterensis gen. nov., sp. nov.) from a New Zealand hot spring.</title>
        <authorList>
            <person name="St John E."/>
            <person name="Liu Y."/>
            <person name="Podar M."/>
            <person name="Stott M.B."/>
            <person name="Meneghin J."/>
            <person name="Chen Z."/>
            <person name="Lagutin K."/>
            <person name="Mitchell K."/>
            <person name="Reysenbach A.L."/>
        </authorList>
    </citation>
    <scope>NUCLEOTIDE SEQUENCE [LARGE SCALE GENOMIC DNA]</scope>
    <source>
        <strain evidence="2">NZ3</strain>
    </source>
</reference>
<evidence type="ECO:0000313" key="2">
    <source>
        <dbReference type="EMBL" id="PUA33923.1"/>
    </source>
</evidence>
<keyword evidence="1" id="KW-0812">Transmembrane</keyword>
<evidence type="ECO:0000256" key="1">
    <source>
        <dbReference type="SAM" id="Phobius"/>
    </source>
</evidence>
<sequence>MNDMLGHKKVLGIALPMILLFIAIVSVVSHAQVQPPTVFEIEGVTTLNVLDNGIAYVREEIKFSAQAYIAFKRVYNPISTFVRELRPRAAPEQIENLSISLDEANNKLTATYTLLGAAVYKGNGLWELAIAKPGEKLTLTTQYGNTLVFTHVYGAGEDYKIMETLTVNLPAKAENIRYDTDEGKISYKLNVDINTGMFNNSNMLYAGIALMLIGGVVMAVPNVKKIKNSGSVNHFQNFFITESLSFKAG</sequence>
<name>A0A2R7Y8S4_9CREN</name>
<comment type="caution">
    <text evidence="2">The sequence shown here is derived from an EMBL/GenBank/DDBJ whole genome shotgun (WGS) entry which is preliminary data.</text>
</comment>
<gene>
    <name evidence="2" type="ORF">B7O98_00440</name>
</gene>
<accession>A0A2R7Y8S4</accession>
<evidence type="ECO:0000313" key="3">
    <source>
        <dbReference type="Proteomes" id="UP000244093"/>
    </source>
</evidence>
<organism evidence="2 3">
    <name type="scientific">Zestosphaera tikiterensis</name>
    <dbReference type="NCBI Taxonomy" id="1973259"/>
    <lineage>
        <taxon>Archaea</taxon>
        <taxon>Thermoproteota</taxon>
        <taxon>Thermoprotei</taxon>
        <taxon>Desulfurococcales</taxon>
        <taxon>Desulfurococcaceae</taxon>
        <taxon>Zestosphaera</taxon>
    </lineage>
</organism>
<feature type="transmembrane region" description="Helical" evidence="1">
    <location>
        <begin position="203"/>
        <end position="220"/>
    </location>
</feature>
<protein>
    <submittedName>
        <fullName evidence="2">Uncharacterized protein</fullName>
    </submittedName>
</protein>